<dbReference type="Proteomes" id="UP000015101">
    <property type="component" value="Unassembled WGS sequence"/>
</dbReference>
<dbReference type="CTD" id="20213781"/>
<name>T1FY83_HELRO</name>
<evidence type="ECO:0000256" key="1">
    <source>
        <dbReference type="ARBA" id="ARBA00023209"/>
    </source>
</evidence>
<dbReference type="OMA" id="PLSCHEI"/>
<dbReference type="CDD" id="cd05156">
    <property type="entry name" value="ChoK_euk"/>
    <property type="match status" value="1"/>
</dbReference>
<evidence type="ECO:0008006" key="7">
    <source>
        <dbReference type="Google" id="ProtNLM"/>
    </source>
</evidence>
<dbReference type="AlphaFoldDB" id="T1FY83"/>
<dbReference type="PANTHER" id="PTHR22603:SF93">
    <property type="entry name" value="RE24176P"/>
    <property type="match status" value="1"/>
</dbReference>
<sequence>MAGKQITDEFLRKEGFEYCQDYLGGSWFSASIEDFIMEHITGGLSNILYKCSLADHVPMSRSEVRTVLVRFYGEIITDNSDVVLIDSVVYTLLAERKMGPKLYGVFTKGRIEEFVPARVLKTCELHDPTISRACARIMSRFHRLRMPMVKKPKWLFDTIERYLKGVIKLKSLTSSSSSSLSSLSSSSSLNSLPSTLDGGAVDKLKNLLKKVNSPVVFCHNDLQEAGNILYSGDKSNVDSSVKDHFTDIVRPIDFEYSSYNYRGFDIGNHFCEWCYNYNVNEYPYYAARLDQFPNKEQQLNFIREYLKEKRSFYEDDEDGLVLEACSFALASHFMWCLWSIVQWKKSKIIFGYMDYAIDRINAYLHQKPLILKQIDEYNMKKRNRK</sequence>
<evidence type="ECO:0000313" key="4">
    <source>
        <dbReference type="EMBL" id="ESO02337.1"/>
    </source>
</evidence>
<dbReference type="HOGENOM" id="CLU_012712_2_0_1"/>
<reference evidence="4 6" key="2">
    <citation type="journal article" date="2013" name="Nature">
        <title>Insights into bilaterian evolution from three spiralian genomes.</title>
        <authorList>
            <person name="Simakov O."/>
            <person name="Marletaz F."/>
            <person name="Cho S.J."/>
            <person name="Edsinger-Gonzales E."/>
            <person name="Havlak P."/>
            <person name="Hellsten U."/>
            <person name="Kuo D.H."/>
            <person name="Larsson T."/>
            <person name="Lv J."/>
            <person name="Arendt D."/>
            <person name="Savage R."/>
            <person name="Osoegawa K."/>
            <person name="de Jong P."/>
            <person name="Grimwood J."/>
            <person name="Chapman J.A."/>
            <person name="Shapiro H."/>
            <person name="Aerts A."/>
            <person name="Otillar R.P."/>
            <person name="Terry A.Y."/>
            <person name="Boore J.L."/>
            <person name="Grigoriev I.V."/>
            <person name="Lindberg D.R."/>
            <person name="Seaver E.C."/>
            <person name="Weisblat D.A."/>
            <person name="Putnam N.H."/>
            <person name="Rokhsar D.S."/>
        </authorList>
    </citation>
    <scope>NUCLEOTIDE SEQUENCE</scope>
</reference>
<dbReference type="eggNOG" id="KOG2686">
    <property type="taxonomic scope" value="Eukaryota"/>
</dbReference>
<dbReference type="InterPro" id="IPR011009">
    <property type="entry name" value="Kinase-like_dom_sf"/>
</dbReference>
<comment type="similarity">
    <text evidence="3">Belongs to the choline/ethanolamine kinase family.</text>
</comment>
<evidence type="ECO:0000256" key="3">
    <source>
        <dbReference type="ARBA" id="ARBA00038211"/>
    </source>
</evidence>
<keyword evidence="2" id="KW-1208">Phospholipid metabolism</keyword>
<dbReference type="FunCoup" id="T1FY83">
    <property type="interactions" value="306"/>
</dbReference>
<reference evidence="5" key="3">
    <citation type="submission" date="2015-06" db="UniProtKB">
        <authorList>
            <consortium name="EnsemblMetazoa"/>
        </authorList>
    </citation>
    <scope>IDENTIFICATION</scope>
</reference>
<keyword evidence="1" id="KW-0594">Phospholipid biosynthesis</keyword>
<proteinExistence type="inferred from homology"/>
<accession>T1FY83</accession>
<dbReference type="Gene3D" id="3.90.1200.10">
    <property type="match status" value="1"/>
</dbReference>
<keyword evidence="1" id="KW-0443">Lipid metabolism</keyword>
<dbReference type="GO" id="GO:0005737">
    <property type="term" value="C:cytoplasm"/>
    <property type="evidence" value="ECO:0000318"/>
    <property type="project" value="GO_Central"/>
</dbReference>
<dbReference type="EMBL" id="AMQM01000857">
    <property type="status" value="NOT_ANNOTATED_CDS"/>
    <property type="molecule type" value="Genomic_DNA"/>
</dbReference>
<dbReference type="GO" id="GO:0004103">
    <property type="term" value="F:choline kinase activity"/>
    <property type="evidence" value="ECO:0000318"/>
    <property type="project" value="GO_Central"/>
</dbReference>
<dbReference type="PANTHER" id="PTHR22603">
    <property type="entry name" value="CHOLINE/ETHANOALAMINE KINASE"/>
    <property type="match status" value="1"/>
</dbReference>
<dbReference type="GeneID" id="20213781"/>
<dbReference type="RefSeq" id="XP_009019745.1">
    <property type="nucleotide sequence ID" value="XM_009021497.1"/>
</dbReference>
<keyword evidence="6" id="KW-1185">Reference proteome</keyword>
<dbReference type="EMBL" id="KB096742">
    <property type="protein sequence ID" value="ESO02337.1"/>
    <property type="molecule type" value="Genomic_DNA"/>
</dbReference>
<dbReference type="EnsemblMetazoa" id="HelroT65481">
    <property type="protein sequence ID" value="HelroP65481"/>
    <property type="gene ID" value="HelroG65481"/>
</dbReference>
<evidence type="ECO:0000313" key="6">
    <source>
        <dbReference type="Proteomes" id="UP000015101"/>
    </source>
</evidence>
<dbReference type="InParanoid" id="T1FY83"/>
<gene>
    <name evidence="5" type="primary">20213781</name>
    <name evidence="4" type="ORF">HELRODRAFT_65481</name>
</gene>
<evidence type="ECO:0000256" key="2">
    <source>
        <dbReference type="ARBA" id="ARBA00023264"/>
    </source>
</evidence>
<dbReference type="STRING" id="6412.T1FY83"/>
<reference evidence="6" key="1">
    <citation type="submission" date="2012-12" db="EMBL/GenBank/DDBJ databases">
        <authorList>
            <person name="Hellsten U."/>
            <person name="Grimwood J."/>
            <person name="Chapman J.A."/>
            <person name="Shapiro H."/>
            <person name="Aerts A."/>
            <person name="Otillar R.P."/>
            <person name="Terry A.Y."/>
            <person name="Boore J.L."/>
            <person name="Simakov O."/>
            <person name="Marletaz F."/>
            <person name="Cho S.-J."/>
            <person name="Edsinger-Gonzales E."/>
            <person name="Havlak P."/>
            <person name="Kuo D.-H."/>
            <person name="Larsson T."/>
            <person name="Lv J."/>
            <person name="Arendt D."/>
            <person name="Savage R."/>
            <person name="Osoegawa K."/>
            <person name="de Jong P."/>
            <person name="Lindberg D.R."/>
            <person name="Seaver E.C."/>
            <person name="Weisblat D.A."/>
            <person name="Putnam N.H."/>
            <person name="Grigoriev I.V."/>
            <person name="Rokhsar D.S."/>
        </authorList>
    </citation>
    <scope>NUCLEOTIDE SEQUENCE</scope>
</reference>
<dbReference type="SUPFAM" id="SSF56112">
    <property type="entry name" value="Protein kinase-like (PK-like)"/>
    <property type="match status" value="1"/>
</dbReference>
<keyword evidence="1" id="KW-0444">Lipid biosynthesis</keyword>
<dbReference type="Gene3D" id="3.30.200.20">
    <property type="entry name" value="Phosphorylase Kinase, domain 1"/>
    <property type="match status" value="1"/>
</dbReference>
<dbReference type="KEGG" id="hro:HELRODRAFT_65481"/>
<protein>
    <recommendedName>
        <fullName evidence="7">Choline/ethanolamine kinase</fullName>
    </recommendedName>
</protein>
<dbReference type="GO" id="GO:0006657">
    <property type="term" value="P:CDP-choline pathway"/>
    <property type="evidence" value="ECO:0000318"/>
    <property type="project" value="GO_Central"/>
</dbReference>
<evidence type="ECO:0000313" key="5">
    <source>
        <dbReference type="EnsemblMetazoa" id="HelroP65481"/>
    </source>
</evidence>
<organism evidence="5 6">
    <name type="scientific">Helobdella robusta</name>
    <name type="common">Californian leech</name>
    <dbReference type="NCBI Taxonomy" id="6412"/>
    <lineage>
        <taxon>Eukaryota</taxon>
        <taxon>Metazoa</taxon>
        <taxon>Spiralia</taxon>
        <taxon>Lophotrochozoa</taxon>
        <taxon>Annelida</taxon>
        <taxon>Clitellata</taxon>
        <taxon>Hirudinea</taxon>
        <taxon>Rhynchobdellida</taxon>
        <taxon>Glossiphoniidae</taxon>
        <taxon>Helobdella</taxon>
    </lineage>
</organism>
<dbReference type="Pfam" id="PF01633">
    <property type="entry name" value="Choline_kinase"/>
    <property type="match status" value="1"/>
</dbReference>
<dbReference type="GO" id="GO:0004305">
    <property type="term" value="F:ethanolamine kinase activity"/>
    <property type="evidence" value="ECO:0000318"/>
    <property type="project" value="GO_Central"/>
</dbReference>
<dbReference type="OrthoDB" id="3649325at2759"/>
<dbReference type="GO" id="GO:0006646">
    <property type="term" value="P:phosphatidylethanolamine biosynthetic process"/>
    <property type="evidence" value="ECO:0000318"/>
    <property type="project" value="GO_Central"/>
</dbReference>